<accession>A0A5J4YW29</accession>
<dbReference type="EMBL" id="VRMN01000004">
    <property type="protein sequence ID" value="KAA8495012.1"/>
    <property type="molecule type" value="Genomic_DNA"/>
</dbReference>
<dbReference type="Proteomes" id="UP000324585">
    <property type="component" value="Unassembled WGS sequence"/>
</dbReference>
<comment type="caution">
    <text evidence="1">The sequence shown here is derived from an EMBL/GenBank/DDBJ whole genome shotgun (WGS) entry which is preliminary data.</text>
</comment>
<organism evidence="1 2">
    <name type="scientific">Porphyridium purpureum</name>
    <name type="common">Red alga</name>
    <name type="synonym">Porphyridium cruentum</name>
    <dbReference type="NCBI Taxonomy" id="35688"/>
    <lineage>
        <taxon>Eukaryota</taxon>
        <taxon>Rhodophyta</taxon>
        <taxon>Bangiophyceae</taxon>
        <taxon>Porphyridiales</taxon>
        <taxon>Porphyridiaceae</taxon>
        <taxon>Porphyridium</taxon>
    </lineage>
</organism>
<evidence type="ECO:0000313" key="2">
    <source>
        <dbReference type="Proteomes" id="UP000324585"/>
    </source>
</evidence>
<evidence type="ECO:0000313" key="1">
    <source>
        <dbReference type="EMBL" id="KAA8495012.1"/>
    </source>
</evidence>
<sequence>MSMRKVLRAALRTSRALRQSQDRAASQRSAQSCVELTQQVLQQQVSAHSHMSFEFLARNVESSSPERALQEYVRMQSAMSEYRTLLREYSIDIVDADEREKLKVNAKRSGLMYPAFSDEIYQQFDEHTRRPKDL</sequence>
<reference evidence="2" key="1">
    <citation type="journal article" date="2019" name="Nat. Commun.">
        <title>Expansion of phycobilisome linker gene families in mesophilic red algae.</title>
        <authorList>
            <person name="Lee J."/>
            <person name="Kim D."/>
            <person name="Bhattacharya D."/>
            <person name="Yoon H.S."/>
        </authorList>
    </citation>
    <scope>NUCLEOTIDE SEQUENCE [LARGE SCALE GENOMIC DNA]</scope>
    <source>
        <strain evidence="2">CCMP 1328</strain>
    </source>
</reference>
<protein>
    <submittedName>
        <fullName evidence="1">Uncharacterized protein</fullName>
    </submittedName>
</protein>
<dbReference type="AlphaFoldDB" id="A0A5J4YW29"/>
<name>A0A5J4YW29_PORPP</name>
<gene>
    <name evidence="1" type="ORF">FVE85_3253</name>
</gene>
<keyword evidence="2" id="KW-1185">Reference proteome</keyword>
<proteinExistence type="predicted"/>